<evidence type="ECO:0000313" key="1">
    <source>
        <dbReference type="EMBL" id="MBJ6123461.1"/>
    </source>
</evidence>
<name>A0ABS0XTU7_9SPHN</name>
<protein>
    <submittedName>
        <fullName evidence="1">Uncharacterized protein</fullName>
    </submittedName>
</protein>
<reference evidence="2" key="1">
    <citation type="submission" date="2020-12" db="EMBL/GenBank/DDBJ databases">
        <title>Hymenobacter sp.</title>
        <authorList>
            <person name="Kim M.K."/>
        </authorList>
    </citation>
    <scope>NUCLEOTIDE SEQUENCE [LARGE SCALE GENOMIC DNA]</scope>
    <source>
        <strain evidence="2">BT553</strain>
    </source>
</reference>
<proteinExistence type="predicted"/>
<comment type="caution">
    <text evidence="1">The sequence shown here is derived from an EMBL/GenBank/DDBJ whole genome shotgun (WGS) entry which is preliminary data.</text>
</comment>
<dbReference type="EMBL" id="JAELXS010000013">
    <property type="protein sequence ID" value="MBJ6123461.1"/>
    <property type="molecule type" value="Genomic_DNA"/>
</dbReference>
<evidence type="ECO:0000313" key="2">
    <source>
        <dbReference type="Proteomes" id="UP000640426"/>
    </source>
</evidence>
<accession>A0ABS0XTU7</accession>
<dbReference type="Proteomes" id="UP000640426">
    <property type="component" value="Unassembled WGS sequence"/>
</dbReference>
<organism evidence="1 2">
    <name type="scientific">Sphingomonas mollis</name>
    <dbReference type="NCBI Taxonomy" id="2795726"/>
    <lineage>
        <taxon>Bacteria</taxon>
        <taxon>Pseudomonadati</taxon>
        <taxon>Pseudomonadota</taxon>
        <taxon>Alphaproteobacteria</taxon>
        <taxon>Sphingomonadales</taxon>
        <taxon>Sphingomonadaceae</taxon>
        <taxon>Sphingomonas</taxon>
    </lineage>
</organism>
<sequence length="59" mass="7146">MIYDRPEHRRRRWMNAHCRRALGDLFYEPYSERGADWIGPTPISMLDDSWSLYAFPADR</sequence>
<dbReference type="RefSeq" id="WP_199040949.1">
    <property type="nucleotide sequence ID" value="NZ_JAELXS010000013.1"/>
</dbReference>
<gene>
    <name evidence="1" type="ORF">JAO74_16870</name>
</gene>
<keyword evidence="2" id="KW-1185">Reference proteome</keyword>